<dbReference type="Gene3D" id="3.30.710.10">
    <property type="entry name" value="Potassium Channel Kv1.1, Chain A"/>
    <property type="match status" value="1"/>
</dbReference>
<feature type="domain" description="BTB" evidence="10">
    <location>
        <begin position="40"/>
        <end position="112"/>
    </location>
</feature>
<dbReference type="Pfam" id="PF13912">
    <property type="entry name" value="zf-C2H2_6"/>
    <property type="match status" value="1"/>
</dbReference>
<evidence type="ECO:0000256" key="1">
    <source>
        <dbReference type="ARBA" id="ARBA00004123"/>
    </source>
</evidence>
<dbReference type="Gene3D" id="3.30.160.60">
    <property type="entry name" value="Classic Zinc Finger"/>
    <property type="match status" value="2"/>
</dbReference>
<dbReference type="PROSITE" id="PS00028">
    <property type="entry name" value="ZINC_FINGER_C2H2_1"/>
    <property type="match status" value="2"/>
</dbReference>
<dbReference type="PANTHER" id="PTHR24394:SF29">
    <property type="entry name" value="MYONEURIN"/>
    <property type="match status" value="1"/>
</dbReference>
<dbReference type="InterPro" id="IPR000210">
    <property type="entry name" value="BTB/POZ_dom"/>
</dbReference>
<dbReference type="Proteomes" id="UP000279307">
    <property type="component" value="Chromosome 3"/>
</dbReference>
<dbReference type="GO" id="GO:0000981">
    <property type="term" value="F:DNA-binding transcription factor activity, RNA polymerase II-specific"/>
    <property type="evidence" value="ECO:0007669"/>
    <property type="project" value="TreeGrafter"/>
</dbReference>
<dbReference type="PANTHER" id="PTHR24394">
    <property type="entry name" value="ZINC FINGER PROTEIN"/>
    <property type="match status" value="1"/>
</dbReference>
<feature type="compositionally biased region" description="Basic and acidic residues" evidence="9">
    <location>
        <begin position="293"/>
        <end position="302"/>
    </location>
</feature>
<accession>A0A3L8DYQ8</accession>
<feature type="domain" description="C2H2-type" evidence="11">
    <location>
        <begin position="565"/>
        <end position="588"/>
    </location>
</feature>
<dbReference type="InterPro" id="IPR036236">
    <property type="entry name" value="Znf_C2H2_sf"/>
</dbReference>
<keyword evidence="4 7" id="KW-0863">Zinc-finger</keyword>
<feature type="compositionally biased region" description="Low complexity" evidence="9">
    <location>
        <begin position="174"/>
        <end position="184"/>
    </location>
</feature>
<organism evidence="12">
    <name type="scientific">Ooceraea biroi</name>
    <name type="common">Clonal raider ant</name>
    <name type="synonym">Cerapachys biroi</name>
    <dbReference type="NCBI Taxonomy" id="2015173"/>
    <lineage>
        <taxon>Eukaryota</taxon>
        <taxon>Metazoa</taxon>
        <taxon>Ecdysozoa</taxon>
        <taxon>Arthropoda</taxon>
        <taxon>Hexapoda</taxon>
        <taxon>Insecta</taxon>
        <taxon>Pterygota</taxon>
        <taxon>Neoptera</taxon>
        <taxon>Endopterygota</taxon>
        <taxon>Hymenoptera</taxon>
        <taxon>Apocrita</taxon>
        <taxon>Aculeata</taxon>
        <taxon>Formicoidea</taxon>
        <taxon>Formicidae</taxon>
        <taxon>Dorylinae</taxon>
        <taxon>Ooceraea</taxon>
    </lineage>
</organism>
<evidence type="ECO:0000256" key="2">
    <source>
        <dbReference type="ARBA" id="ARBA00022723"/>
    </source>
</evidence>
<evidence type="ECO:0000256" key="4">
    <source>
        <dbReference type="ARBA" id="ARBA00022771"/>
    </source>
</evidence>
<feature type="region of interest" description="Disordered" evidence="9">
    <location>
        <begin position="174"/>
        <end position="195"/>
    </location>
</feature>
<evidence type="ECO:0000256" key="8">
    <source>
        <dbReference type="SAM" id="Coils"/>
    </source>
</evidence>
<dbReference type="AlphaFoldDB" id="A0A3L8DYQ8"/>
<keyword evidence="6" id="KW-0539">Nucleus</keyword>
<evidence type="ECO:0000256" key="3">
    <source>
        <dbReference type="ARBA" id="ARBA00022737"/>
    </source>
</evidence>
<gene>
    <name evidence="12" type="ORF">DMN91_003348</name>
</gene>
<dbReference type="PROSITE" id="PS50097">
    <property type="entry name" value="BTB"/>
    <property type="match status" value="1"/>
</dbReference>
<evidence type="ECO:0000256" key="7">
    <source>
        <dbReference type="PROSITE-ProRule" id="PRU00042"/>
    </source>
</evidence>
<feature type="compositionally biased region" description="Polar residues" evidence="9">
    <location>
        <begin position="309"/>
        <end position="319"/>
    </location>
</feature>
<evidence type="ECO:0000259" key="11">
    <source>
        <dbReference type="PROSITE" id="PS50157"/>
    </source>
</evidence>
<reference evidence="12" key="2">
    <citation type="submission" date="2018-07" db="EMBL/GenBank/DDBJ databases">
        <authorList>
            <person name="Mckenzie S.K."/>
            <person name="Kronauer D.J.C."/>
        </authorList>
    </citation>
    <scope>NUCLEOTIDE SEQUENCE</scope>
    <source>
        <strain evidence="12">Clonal line C1</strain>
    </source>
</reference>
<feature type="region of interest" description="Disordered" evidence="9">
    <location>
        <begin position="592"/>
        <end position="614"/>
    </location>
</feature>
<protein>
    <recommendedName>
        <fullName evidence="13">Centrosome-associated zinc finger protein CP190</fullName>
    </recommendedName>
</protein>
<feature type="compositionally biased region" description="Basic and acidic residues" evidence="9">
    <location>
        <begin position="321"/>
        <end position="343"/>
    </location>
</feature>
<evidence type="ECO:0000313" key="12">
    <source>
        <dbReference type="EMBL" id="RLU25255.1"/>
    </source>
</evidence>
<evidence type="ECO:0000259" key="10">
    <source>
        <dbReference type="PROSITE" id="PS50097"/>
    </source>
</evidence>
<dbReference type="GO" id="GO:0008270">
    <property type="term" value="F:zinc ion binding"/>
    <property type="evidence" value="ECO:0007669"/>
    <property type="project" value="UniProtKB-KW"/>
</dbReference>
<keyword evidence="8" id="KW-0175">Coiled coil</keyword>
<sequence length="871" mass="98891">MESGVNQEKPPKGLKQVKVDNWGTFFLQRLQQMYFEGQFVDLKIKFPTNGIIVQAHRLVVTTCTDYFIQLEQEQKEKDEESFDGILMPSDMPYECVKSIITFMYTGQLEYWTSEQHALYRTAEKMNMTVLTKLLDAQFNSSSSSTDTGAKTSPRPIAAAAAAATKPAATATPKLVASSTTSASTLPGQPLPGRKLPIWKRKLDDSSSMNYEVRTFHSTSSAHKPQEVTPGPSRFDLPEADDITLGVFSAFDDISYDTKLIQASDTYKKGSSDKRSSDGDGKNDSEDEEDESHETEKGSRDTNSDDDWSVSKSSQRSQNEPPAKRGRFDLEEKENMEKSNRSSAEDSLNNHANIIREVLKKYPHLVKNNKNIRLKIMQKEAKVSKDSNTPVKTKVSYVVMKSDHLLSSNEESDSKCNGNLDGGETGPWKCNKCDLDEEYTNYYMYRRHMQDVHEEKFDPRVCEHCGYKATKRNMLMYHLYTKHNVPPPKSMYFPKCQACSYVALSETLLVRHQINHDHRPASRHHSLLPEDIRCAQCNQTFRTFTELTTHELNTRHGSGKESNKSHRCPYCGKTFVRLTNLQVHLDCVHKELHRERDAESAPSTPAIPLEPSSEAEALSHVASGIAASLGVGDTETVPEAQVQEVTMVKATGDTQYIVPGMDLDDMTHNMNYTEHELEGQHMIMLVNNENYQHAEGDHHQQPQQLDIADNEQIVMQGTDDGMIVYIHGAEEANHRSYESYQPGEVTQETEEIVEEVVEEVEEEVVEEEEEEEEEEELELEQEVPQNMLEDGASNQEVEVIQYVEEQTEIVEYDEDQCSEQSSSMDECQESVMIIEEEHVEGEEVPETMADKRHKKVRAFTEWDEDSAGMTRS</sequence>
<dbReference type="InterPro" id="IPR013087">
    <property type="entry name" value="Znf_C2H2_type"/>
</dbReference>
<name>A0A3L8DYQ8_OOCBI</name>
<dbReference type="InterPro" id="IPR011333">
    <property type="entry name" value="SKP1/BTB/POZ_sf"/>
</dbReference>
<feature type="region of interest" description="Disordered" evidence="9">
    <location>
        <begin position="264"/>
        <end position="347"/>
    </location>
</feature>
<dbReference type="EMBL" id="QOIP01000003">
    <property type="protein sequence ID" value="RLU25255.1"/>
    <property type="molecule type" value="Genomic_DNA"/>
</dbReference>
<evidence type="ECO:0000256" key="6">
    <source>
        <dbReference type="ARBA" id="ARBA00023242"/>
    </source>
</evidence>
<keyword evidence="3" id="KW-0677">Repeat</keyword>
<feature type="compositionally biased region" description="Basic and acidic residues" evidence="9">
    <location>
        <begin position="265"/>
        <end position="283"/>
    </location>
</feature>
<dbReference type="GO" id="GO:0005634">
    <property type="term" value="C:nucleus"/>
    <property type="evidence" value="ECO:0007669"/>
    <property type="project" value="UniProtKB-SubCell"/>
</dbReference>
<dbReference type="PROSITE" id="PS50157">
    <property type="entry name" value="ZINC_FINGER_C2H2_2"/>
    <property type="match status" value="2"/>
</dbReference>
<keyword evidence="2" id="KW-0479">Metal-binding</keyword>
<comment type="subcellular location">
    <subcellularLocation>
        <location evidence="1">Nucleus</location>
    </subcellularLocation>
</comment>
<keyword evidence="5" id="KW-0862">Zinc</keyword>
<comment type="caution">
    <text evidence="12">The sequence shown here is derived from an EMBL/GenBank/DDBJ whole genome shotgun (WGS) entry which is preliminary data.</text>
</comment>
<proteinExistence type="predicted"/>
<dbReference type="SUPFAM" id="SSF57667">
    <property type="entry name" value="beta-beta-alpha zinc fingers"/>
    <property type="match status" value="1"/>
</dbReference>
<evidence type="ECO:0000256" key="5">
    <source>
        <dbReference type="ARBA" id="ARBA00022833"/>
    </source>
</evidence>
<reference evidence="12" key="1">
    <citation type="journal article" date="2018" name="Genome Res.">
        <title>The genomic architecture and molecular evolution of ant odorant receptors.</title>
        <authorList>
            <person name="McKenzie S.K."/>
            <person name="Kronauer D.J.C."/>
        </authorList>
    </citation>
    <scope>NUCLEOTIDE SEQUENCE [LARGE SCALE GENOMIC DNA]</scope>
    <source>
        <strain evidence="12">Clonal line C1</strain>
    </source>
</reference>
<dbReference type="SMART" id="SM00355">
    <property type="entry name" value="ZnF_C2H2"/>
    <property type="match status" value="5"/>
</dbReference>
<feature type="coiled-coil region" evidence="8">
    <location>
        <begin position="749"/>
        <end position="781"/>
    </location>
</feature>
<dbReference type="Pfam" id="PF00651">
    <property type="entry name" value="BTB"/>
    <property type="match status" value="1"/>
</dbReference>
<dbReference type="SUPFAM" id="SSF54695">
    <property type="entry name" value="POZ domain"/>
    <property type="match status" value="1"/>
</dbReference>
<dbReference type="OrthoDB" id="10069414at2759"/>
<feature type="region of interest" description="Disordered" evidence="9">
    <location>
        <begin position="215"/>
        <end position="236"/>
    </location>
</feature>
<evidence type="ECO:0000256" key="9">
    <source>
        <dbReference type="SAM" id="MobiDB-lite"/>
    </source>
</evidence>
<dbReference type="Pfam" id="PF00096">
    <property type="entry name" value="zf-C2H2"/>
    <property type="match status" value="1"/>
</dbReference>
<evidence type="ECO:0008006" key="13">
    <source>
        <dbReference type="Google" id="ProtNLM"/>
    </source>
</evidence>
<feature type="domain" description="C2H2-type" evidence="11">
    <location>
        <begin position="531"/>
        <end position="560"/>
    </location>
</feature>